<dbReference type="FunFam" id="1.20.120.790:FF:000001">
    <property type="entry name" value="Heat shock protein 90 alpha"/>
    <property type="match status" value="1"/>
</dbReference>
<dbReference type="InterPro" id="IPR020575">
    <property type="entry name" value="Hsp90_N"/>
</dbReference>
<proteinExistence type="inferred from homology"/>
<dbReference type="Gene3D" id="3.40.50.11260">
    <property type="match status" value="1"/>
</dbReference>
<feature type="binding site" evidence="8">
    <location>
        <begin position="120"/>
        <end position="125"/>
    </location>
    <ligand>
        <name>ATP</name>
        <dbReference type="ChEBI" id="CHEBI:30616"/>
    </ligand>
</feature>
<evidence type="ECO:0000313" key="12">
    <source>
        <dbReference type="RefSeq" id="XP_030541923.1"/>
    </source>
</evidence>
<dbReference type="Proteomes" id="UP000827889">
    <property type="component" value="Chromosome 2"/>
</dbReference>
<evidence type="ECO:0000256" key="1">
    <source>
        <dbReference type="ARBA" id="ARBA00004496"/>
    </source>
</evidence>
<feature type="region of interest" description="Disordered" evidence="9">
    <location>
        <begin position="675"/>
        <end position="699"/>
    </location>
</feature>
<organism evidence="11 12">
    <name type="scientific">Rhodamnia argentea</name>
    <dbReference type="NCBI Taxonomy" id="178133"/>
    <lineage>
        <taxon>Eukaryota</taxon>
        <taxon>Viridiplantae</taxon>
        <taxon>Streptophyta</taxon>
        <taxon>Embryophyta</taxon>
        <taxon>Tracheophyta</taxon>
        <taxon>Spermatophyta</taxon>
        <taxon>Magnoliopsida</taxon>
        <taxon>eudicotyledons</taxon>
        <taxon>Gunneridae</taxon>
        <taxon>Pentapetalae</taxon>
        <taxon>rosids</taxon>
        <taxon>malvids</taxon>
        <taxon>Myrtales</taxon>
        <taxon>Myrtaceae</taxon>
        <taxon>Myrtoideae</taxon>
        <taxon>Myrteae</taxon>
        <taxon>Australasian group</taxon>
        <taxon>Rhodamnia</taxon>
    </lineage>
</organism>
<evidence type="ECO:0000256" key="7">
    <source>
        <dbReference type="ARBA" id="ARBA00023186"/>
    </source>
</evidence>
<feature type="binding site" evidence="8">
    <location>
        <position position="80"/>
    </location>
    <ligand>
        <name>ATP</name>
        <dbReference type="ChEBI" id="CHEBI:30616"/>
    </ligand>
</feature>
<keyword evidence="6 12" id="KW-0346">Stress response</keyword>
<dbReference type="SUPFAM" id="SSF54211">
    <property type="entry name" value="Ribosomal protein S5 domain 2-like"/>
    <property type="match status" value="1"/>
</dbReference>
<dbReference type="InterPro" id="IPR020568">
    <property type="entry name" value="Ribosomal_Su5_D2-typ_SF"/>
</dbReference>
<dbReference type="CDD" id="cd16927">
    <property type="entry name" value="HATPase_Hsp90-like"/>
    <property type="match status" value="1"/>
</dbReference>
<keyword evidence="4 8" id="KW-0547">Nucleotide-binding</keyword>
<dbReference type="PRINTS" id="PR00775">
    <property type="entry name" value="HEATSHOCK90"/>
</dbReference>
<dbReference type="KEGG" id="rarg:115749283"/>
<feature type="domain" description="Histidine kinase/HSP90-like ATPase" evidence="10">
    <location>
        <begin position="27"/>
        <end position="182"/>
    </location>
</feature>
<dbReference type="HAMAP" id="MF_00505">
    <property type="entry name" value="HSP90"/>
    <property type="match status" value="1"/>
</dbReference>
<feature type="region of interest" description="Disordered" evidence="9">
    <location>
        <begin position="215"/>
        <end position="248"/>
    </location>
</feature>
<dbReference type="GeneID" id="115749283"/>
<feature type="binding site" evidence="8">
    <location>
        <position position="93"/>
    </location>
    <ligand>
        <name>ATP</name>
        <dbReference type="ChEBI" id="CHEBI:30616"/>
    </ligand>
</feature>
<feature type="binding site" evidence="8">
    <location>
        <position position="371"/>
    </location>
    <ligand>
        <name>ATP</name>
        <dbReference type="ChEBI" id="CHEBI:30616"/>
    </ligand>
</feature>
<evidence type="ECO:0000313" key="11">
    <source>
        <dbReference type="Proteomes" id="UP000827889"/>
    </source>
</evidence>
<evidence type="ECO:0000256" key="2">
    <source>
        <dbReference type="ARBA" id="ARBA00008239"/>
    </source>
</evidence>
<dbReference type="InterPro" id="IPR036890">
    <property type="entry name" value="HATPase_C_sf"/>
</dbReference>
<dbReference type="GO" id="GO:0005737">
    <property type="term" value="C:cytoplasm"/>
    <property type="evidence" value="ECO:0007669"/>
    <property type="project" value="UniProtKB-SubCell"/>
</dbReference>
<keyword evidence="11" id="KW-1185">Reference proteome</keyword>
<dbReference type="NCBIfam" id="NF003555">
    <property type="entry name" value="PRK05218.1"/>
    <property type="match status" value="1"/>
</dbReference>
<feature type="binding site" evidence="8">
    <location>
        <position position="34"/>
    </location>
    <ligand>
        <name>ATP</name>
        <dbReference type="ChEBI" id="CHEBI:30616"/>
    </ligand>
</feature>
<dbReference type="Gene3D" id="3.30.230.80">
    <property type="match status" value="1"/>
</dbReference>
<reference evidence="12" key="2">
    <citation type="submission" date="2025-08" db="UniProtKB">
        <authorList>
            <consortium name="RefSeq"/>
        </authorList>
    </citation>
    <scope>IDENTIFICATION</scope>
    <source>
        <tissue evidence="12">Leaf</tissue>
    </source>
</reference>
<comment type="subcellular location">
    <subcellularLocation>
        <location evidence="1">Cytoplasm</location>
    </subcellularLocation>
</comment>
<gene>
    <name evidence="12" type="primary">LOC115749283</name>
</gene>
<dbReference type="InterPro" id="IPR003594">
    <property type="entry name" value="HATPase_dom"/>
</dbReference>
<sequence>MAETETFAFQAEINQLLSLIINTFYSNKEIFLREIISNASDALDKIRFESLTDKSKLDAQPELFIHIIPDKTNNTLTIIDSGIGMTKADLVNNLGTIARSGTKEFMEALAAGADVSMIGQFGVGFYSSYLVAEKVIVTTKHNDDEQYVWESQAGGSFTVTRDTSGEILGRGTKITLLLKEDQLEYLEERRLKDLIKKHSEFISYPISLWIEKTTEKEISDDEDEEDKKDEEGKVEDVDEEKEKEEKKKKKIKEVSHEWSLVNKQKPIWMRKPEEITKEEYAAFYKSLTNDWEEHLAVKHFSVEGQLEFKAILFAPKRAPFDLFDTRKKPNNIKLYVRRVFIMDNCEELMPEYLGFVKGIVDSEDLPLNISREMLQQNKILKVIRKNLVKKCIELFFEIAENKEDYNKFYEAFSKNLKLGIHEDSQNKSKLAELLRYHSTKSGEEMTSLKDYVTRMKEGQNDIYYITGESKKAVENSPFLERLKKKGYEVLFMIDAIDEYAIGQLKEYEGKKLVSATKEGLKLDESEDEKKKGEELKAKFEGLCKVIKDVLGDKVEKVVVSDRVVDSPCCLVTGEYGWTANMERIMKAQALRDNSMAGYMSSKKTMEINPENPIMEELRKRADADKNDKSVKDLVLLLFETALLTSGFSLDDPNTFGNRIHRMLKLGLSIDEDAADADADMPPLEDADVDAEGSKMEEVD</sequence>
<dbReference type="SUPFAM" id="SSF110942">
    <property type="entry name" value="HSP90 C-terminal domain"/>
    <property type="match status" value="1"/>
</dbReference>
<feature type="compositionally biased region" description="Acidic residues" evidence="9">
    <location>
        <begin position="218"/>
        <end position="228"/>
    </location>
</feature>
<dbReference type="GO" id="GO:0016887">
    <property type="term" value="F:ATP hydrolysis activity"/>
    <property type="evidence" value="ECO:0007669"/>
    <property type="project" value="InterPro"/>
</dbReference>
<dbReference type="InterPro" id="IPR019805">
    <property type="entry name" value="Heat_shock_protein_90_CS"/>
</dbReference>
<dbReference type="RefSeq" id="XP_030541923.1">
    <property type="nucleotide sequence ID" value="XM_030686063.2"/>
</dbReference>
<dbReference type="OrthoDB" id="28737at2759"/>
<dbReference type="InterPro" id="IPR001404">
    <property type="entry name" value="Hsp90_fam"/>
</dbReference>
<dbReference type="SUPFAM" id="SSF55874">
    <property type="entry name" value="ATPase domain of HSP90 chaperone/DNA topoisomerase II/histidine kinase"/>
    <property type="match status" value="1"/>
</dbReference>
<feature type="binding site" evidence="8">
    <location>
        <position position="38"/>
    </location>
    <ligand>
        <name>ATP</name>
        <dbReference type="ChEBI" id="CHEBI:30616"/>
    </ligand>
</feature>
<evidence type="ECO:0000259" key="10">
    <source>
        <dbReference type="SMART" id="SM00387"/>
    </source>
</evidence>
<dbReference type="GO" id="GO:0051082">
    <property type="term" value="F:unfolded protein binding"/>
    <property type="evidence" value="ECO:0007669"/>
    <property type="project" value="InterPro"/>
</dbReference>
<dbReference type="GO" id="GO:0005524">
    <property type="term" value="F:ATP binding"/>
    <property type="evidence" value="ECO:0007669"/>
    <property type="project" value="UniProtKB-KW"/>
</dbReference>
<dbReference type="Gene3D" id="1.20.120.790">
    <property type="entry name" value="Heat shock protein 90, C-terminal domain"/>
    <property type="match status" value="1"/>
</dbReference>
<keyword evidence="5 8" id="KW-0067">ATP-binding</keyword>
<dbReference type="GO" id="GO:0140662">
    <property type="term" value="F:ATP-dependent protein folding chaperone"/>
    <property type="evidence" value="ECO:0007669"/>
    <property type="project" value="InterPro"/>
</dbReference>
<dbReference type="FunFam" id="3.40.50.11260:FF:000001">
    <property type="entry name" value="Heat shock protein 90 alpha"/>
    <property type="match status" value="1"/>
</dbReference>
<feature type="binding site" evidence="8">
    <location>
        <begin position="100"/>
        <end position="101"/>
    </location>
    <ligand>
        <name>ATP</name>
        <dbReference type="ChEBI" id="CHEBI:30616"/>
    </ligand>
</feature>
<dbReference type="PANTHER" id="PTHR11528">
    <property type="entry name" value="HEAT SHOCK PROTEIN 90 FAMILY MEMBER"/>
    <property type="match status" value="1"/>
</dbReference>
<feature type="compositionally biased region" description="Acidic residues" evidence="9">
    <location>
        <begin position="675"/>
        <end position="690"/>
    </location>
</feature>
<keyword evidence="3" id="KW-0963">Cytoplasm</keyword>
<reference evidence="11" key="1">
    <citation type="submission" date="2025-05" db="UniProtKB">
        <authorList>
            <consortium name="RefSeq"/>
        </authorList>
    </citation>
    <scope>NUCLEOTIDE SEQUENCE [LARGE SCALE GENOMIC DNA]</scope>
</reference>
<comment type="similarity">
    <text evidence="2">Belongs to the heat shock protein 90 family.</text>
</comment>
<dbReference type="Gene3D" id="3.30.565.10">
    <property type="entry name" value="Histidine kinase-like ATPase, C-terminal domain"/>
    <property type="match status" value="1"/>
</dbReference>
<evidence type="ECO:0000256" key="6">
    <source>
        <dbReference type="ARBA" id="ARBA00023016"/>
    </source>
</evidence>
<feature type="binding site" evidence="8">
    <location>
        <position position="172"/>
    </location>
    <ligand>
        <name>ATP</name>
        <dbReference type="ChEBI" id="CHEBI:30616"/>
    </ligand>
</feature>
<accession>A0A8B8Q5X3</accession>
<dbReference type="InterPro" id="IPR037196">
    <property type="entry name" value="HSP90_C"/>
</dbReference>
<dbReference type="PROSITE" id="PS00298">
    <property type="entry name" value="HSP90"/>
    <property type="match status" value="1"/>
</dbReference>
<dbReference type="Pfam" id="PF13589">
    <property type="entry name" value="HATPase_c_3"/>
    <property type="match status" value="1"/>
</dbReference>
<dbReference type="PIRSF" id="PIRSF002583">
    <property type="entry name" value="Hsp90"/>
    <property type="match status" value="1"/>
</dbReference>
<dbReference type="AlphaFoldDB" id="A0A8B8Q5X3"/>
<evidence type="ECO:0000256" key="3">
    <source>
        <dbReference type="ARBA" id="ARBA00022490"/>
    </source>
</evidence>
<dbReference type="FunFam" id="3.30.230.80:FF:000001">
    <property type="entry name" value="Heat shock protein 90 alpha"/>
    <property type="match status" value="1"/>
</dbReference>
<name>A0A8B8Q5X3_9MYRT</name>
<evidence type="ECO:0000256" key="5">
    <source>
        <dbReference type="ARBA" id="ARBA00022840"/>
    </source>
</evidence>
<protein>
    <submittedName>
        <fullName evidence="12">Heat shock cognate protein 80</fullName>
    </submittedName>
</protein>
<dbReference type="SMART" id="SM00387">
    <property type="entry name" value="HATPase_c"/>
    <property type="match status" value="1"/>
</dbReference>
<dbReference type="Pfam" id="PF00183">
    <property type="entry name" value="HSP90"/>
    <property type="match status" value="1"/>
</dbReference>
<evidence type="ECO:0000256" key="9">
    <source>
        <dbReference type="SAM" id="MobiDB-lite"/>
    </source>
</evidence>
<dbReference type="FunFam" id="3.30.565.10:FF:000012">
    <property type="entry name" value="Heat shock cognate protein"/>
    <property type="match status" value="1"/>
</dbReference>
<feature type="binding site" evidence="8">
    <location>
        <position position="85"/>
    </location>
    <ligand>
        <name>ATP</name>
        <dbReference type="ChEBI" id="CHEBI:30616"/>
    </ligand>
</feature>
<evidence type="ECO:0000256" key="8">
    <source>
        <dbReference type="PIRSR" id="PIRSR002583-1"/>
    </source>
</evidence>
<evidence type="ECO:0000256" key="4">
    <source>
        <dbReference type="ARBA" id="ARBA00022741"/>
    </source>
</evidence>
<keyword evidence="7" id="KW-0143">Chaperone</keyword>